<dbReference type="Proteomes" id="UP000655208">
    <property type="component" value="Unassembled WGS sequence"/>
</dbReference>
<dbReference type="PRINTS" id="PR00598">
    <property type="entry name" value="HTHMARR"/>
</dbReference>
<gene>
    <name evidence="3" type="ORF">GCM10011594_40440</name>
</gene>
<feature type="domain" description="HTH marR-type" evidence="2">
    <location>
        <begin position="11"/>
        <end position="143"/>
    </location>
</feature>
<name>A0A917TBK6_9ACTN</name>
<reference evidence="3" key="1">
    <citation type="journal article" date="2014" name="Int. J. Syst. Evol. Microbiol.">
        <title>Complete genome sequence of Corynebacterium casei LMG S-19264T (=DSM 44701T), isolated from a smear-ripened cheese.</title>
        <authorList>
            <consortium name="US DOE Joint Genome Institute (JGI-PGF)"/>
            <person name="Walter F."/>
            <person name="Albersmeier A."/>
            <person name="Kalinowski J."/>
            <person name="Ruckert C."/>
        </authorList>
    </citation>
    <scope>NUCLEOTIDE SEQUENCE</scope>
    <source>
        <strain evidence="3">CGMCC 4.7308</strain>
    </source>
</reference>
<dbReference type="InterPro" id="IPR039422">
    <property type="entry name" value="MarR/SlyA-like"/>
</dbReference>
<feature type="region of interest" description="Disordered" evidence="1">
    <location>
        <begin position="158"/>
        <end position="193"/>
    </location>
</feature>
<dbReference type="PANTHER" id="PTHR33164">
    <property type="entry name" value="TRANSCRIPTIONAL REGULATOR, MARR FAMILY"/>
    <property type="match status" value="1"/>
</dbReference>
<dbReference type="AlphaFoldDB" id="A0A917TBK6"/>
<feature type="compositionally biased region" description="Basic residues" evidence="1">
    <location>
        <begin position="179"/>
        <end position="193"/>
    </location>
</feature>
<dbReference type="SUPFAM" id="SSF46785">
    <property type="entry name" value="Winged helix' DNA-binding domain"/>
    <property type="match status" value="1"/>
</dbReference>
<evidence type="ECO:0000259" key="2">
    <source>
        <dbReference type="PROSITE" id="PS50995"/>
    </source>
</evidence>
<dbReference type="InterPro" id="IPR036390">
    <property type="entry name" value="WH_DNA-bd_sf"/>
</dbReference>
<dbReference type="SMART" id="SM00347">
    <property type="entry name" value="HTH_MARR"/>
    <property type="match status" value="1"/>
</dbReference>
<dbReference type="InterPro" id="IPR036388">
    <property type="entry name" value="WH-like_DNA-bd_sf"/>
</dbReference>
<dbReference type="RefSeq" id="WP_188944678.1">
    <property type="nucleotide sequence ID" value="NZ_BMNA01000016.1"/>
</dbReference>
<dbReference type="Gene3D" id="1.10.10.10">
    <property type="entry name" value="Winged helix-like DNA-binding domain superfamily/Winged helix DNA-binding domain"/>
    <property type="match status" value="1"/>
</dbReference>
<evidence type="ECO:0000256" key="1">
    <source>
        <dbReference type="SAM" id="MobiDB-lite"/>
    </source>
</evidence>
<dbReference type="GO" id="GO:0006950">
    <property type="term" value="P:response to stress"/>
    <property type="evidence" value="ECO:0007669"/>
    <property type="project" value="TreeGrafter"/>
</dbReference>
<organism evidence="3 4">
    <name type="scientific">Nakamurella endophytica</name>
    <dbReference type="NCBI Taxonomy" id="1748367"/>
    <lineage>
        <taxon>Bacteria</taxon>
        <taxon>Bacillati</taxon>
        <taxon>Actinomycetota</taxon>
        <taxon>Actinomycetes</taxon>
        <taxon>Nakamurellales</taxon>
        <taxon>Nakamurellaceae</taxon>
        <taxon>Nakamurella</taxon>
    </lineage>
</organism>
<sequence length="193" mass="20767">MTDTGDLPPLDGDLGWMLGVLFRAYVRASDHALQDLPGGPRGYQVLTAAVARPPRNQVAIADELGLDRTVLTYLIDDLEAAGLLTRRADPADRRSRLVEATDAGRAAWSGHRQVLDRVEAGLLGPLDAADTDTVRRLLQRLAGAAQRRDPVADLCQVAERVQRDADPGPHPAPGAAARRPARSPRRPRRTAAG</sequence>
<evidence type="ECO:0000313" key="3">
    <source>
        <dbReference type="EMBL" id="GGM16293.1"/>
    </source>
</evidence>
<evidence type="ECO:0000313" key="4">
    <source>
        <dbReference type="Proteomes" id="UP000655208"/>
    </source>
</evidence>
<dbReference type="PANTHER" id="PTHR33164:SF95">
    <property type="entry name" value="TRANSCRIPTIONAL REGULATOR"/>
    <property type="match status" value="1"/>
</dbReference>
<dbReference type="PROSITE" id="PS50995">
    <property type="entry name" value="HTH_MARR_2"/>
    <property type="match status" value="1"/>
</dbReference>
<accession>A0A917TBK6</accession>
<dbReference type="EMBL" id="BMNA01000016">
    <property type="protein sequence ID" value="GGM16293.1"/>
    <property type="molecule type" value="Genomic_DNA"/>
</dbReference>
<dbReference type="InterPro" id="IPR000835">
    <property type="entry name" value="HTH_MarR-typ"/>
</dbReference>
<dbReference type="Pfam" id="PF12802">
    <property type="entry name" value="MarR_2"/>
    <property type="match status" value="1"/>
</dbReference>
<keyword evidence="4" id="KW-1185">Reference proteome</keyword>
<comment type="caution">
    <text evidence="3">The sequence shown here is derived from an EMBL/GenBank/DDBJ whole genome shotgun (WGS) entry which is preliminary data.</text>
</comment>
<reference evidence="3" key="2">
    <citation type="submission" date="2020-09" db="EMBL/GenBank/DDBJ databases">
        <authorList>
            <person name="Sun Q."/>
            <person name="Zhou Y."/>
        </authorList>
    </citation>
    <scope>NUCLEOTIDE SEQUENCE</scope>
    <source>
        <strain evidence="3">CGMCC 4.7308</strain>
    </source>
</reference>
<proteinExistence type="predicted"/>
<protein>
    <recommendedName>
        <fullName evidence="2">HTH marR-type domain-containing protein</fullName>
    </recommendedName>
</protein>
<dbReference type="GO" id="GO:0003700">
    <property type="term" value="F:DNA-binding transcription factor activity"/>
    <property type="evidence" value="ECO:0007669"/>
    <property type="project" value="InterPro"/>
</dbReference>